<protein>
    <submittedName>
        <fullName evidence="3">Uncharacterized protein</fullName>
    </submittedName>
</protein>
<dbReference type="STRING" id="1742972.COMA1_20557"/>
<keyword evidence="4" id="KW-1185">Reference proteome</keyword>
<dbReference type="Proteomes" id="UP000199032">
    <property type="component" value="Unassembled WGS sequence"/>
</dbReference>
<evidence type="ECO:0000256" key="2">
    <source>
        <dbReference type="SAM" id="SignalP"/>
    </source>
</evidence>
<dbReference type="SUPFAM" id="SSF50969">
    <property type="entry name" value="YVTN repeat-like/Quinoprotein amine dehydrogenase"/>
    <property type="match status" value="1"/>
</dbReference>
<dbReference type="PANTHER" id="PTHR19879:SF9">
    <property type="entry name" value="TRANSCRIPTION INITIATION FACTOR TFIID SUBUNIT 5"/>
    <property type="match status" value="1"/>
</dbReference>
<dbReference type="InterPro" id="IPR015943">
    <property type="entry name" value="WD40/YVTN_repeat-like_dom_sf"/>
</dbReference>
<dbReference type="PROSITE" id="PS50082">
    <property type="entry name" value="WD_REPEATS_2"/>
    <property type="match status" value="1"/>
</dbReference>
<feature type="chain" id="PRO_5006624029" evidence="2">
    <location>
        <begin position="33"/>
        <end position="747"/>
    </location>
</feature>
<proteinExistence type="predicted"/>
<keyword evidence="2" id="KW-0732">Signal</keyword>
<organism evidence="3 4">
    <name type="scientific">Candidatus Nitrospira nitrosa</name>
    <dbReference type="NCBI Taxonomy" id="1742972"/>
    <lineage>
        <taxon>Bacteria</taxon>
        <taxon>Pseudomonadati</taxon>
        <taxon>Nitrospirota</taxon>
        <taxon>Nitrospiria</taxon>
        <taxon>Nitrospirales</taxon>
        <taxon>Nitrospiraceae</taxon>
        <taxon>Nitrospira</taxon>
    </lineage>
</organism>
<dbReference type="Gene3D" id="2.130.10.10">
    <property type="entry name" value="YVTN repeat-like/Quinoprotein amine dehydrogenase"/>
    <property type="match status" value="4"/>
</dbReference>
<feature type="signal peptide" evidence="2">
    <location>
        <begin position="1"/>
        <end position="32"/>
    </location>
</feature>
<reference evidence="3 4" key="1">
    <citation type="submission" date="2015-10" db="EMBL/GenBank/DDBJ databases">
        <authorList>
            <person name="Gilbert D.G."/>
        </authorList>
    </citation>
    <scope>NUCLEOTIDE SEQUENCE [LARGE SCALE GENOMIC DNA]</scope>
    <source>
        <strain evidence="3">COMA1</strain>
    </source>
</reference>
<evidence type="ECO:0000313" key="4">
    <source>
        <dbReference type="Proteomes" id="UP000199032"/>
    </source>
</evidence>
<dbReference type="InterPro" id="IPR011047">
    <property type="entry name" value="Quinoprotein_ADH-like_sf"/>
</dbReference>
<dbReference type="AlphaFoldDB" id="A0A0S4LHA6"/>
<keyword evidence="1" id="KW-0853">WD repeat</keyword>
<gene>
    <name evidence="3" type="ORF">COMA1_20557</name>
</gene>
<sequence>MMMDGWPGQKIRTVAWATVLFLLALSPQNATGAVSRASAAFSDDGRLLLVQMEELAVWNLETKTLLAKIPDLPCLQIALMKQEGWVLCVGHSVTIYDWKNRVAVATIPSESREPYQLLAYSSETDQLILRHGNEAVSVWQLGKKLIPLKHIALDQKKDQSSVAASPDARQLAIAQGHTIHLYDLRGTTIRDVTVDGIVQELLFAPNSATLAVNVSRAVLFIETSGATVSARTTLPSVEGTGAQMALQRFSRDSQRVVAENGESSYALIDVGTGKLVALTEFLYEDHERGVRVPSHLHTVDITADGEYLVGQSDHLSTLQIWDLSTGTMLPDLCGHDCRQMGTRVGLLKWSPAGAKVVMVLQGGLNPEVDGKVSVWDVSSHAPELVLDPGQSQAKVLAKRTAPQDPVPAASPAPTAAPAFVHTMAVRAVAASPGANQLVTASDDGFLKIWDPGQGMLLRQLKLPVPASALAFSSDGVILAVGTTQGEIRLWETHSWREFPPYTSGEGQINALQFLPGNRVLVIAGEQPHVSIVDLVTRAVVKELVHISRSPPCVGKACAKKGAGQGEIVEGLSLLDGTAWLMTISRAGRLVWDSASWREVEKPAGIPEVWSGLGWNQPLVWTTTRTRDPKSMTLAIWDPKHNAVWASLDTFTNRDTEVDHGPPIGLGTTIAVDPQQRWAATRVGERISIWDLSARTKRKTFHVRTPSHLYWTSDGKHLIVSTVNRKILVWSLETMAPVHYLRDPSVTR</sequence>
<feature type="repeat" description="WD" evidence="1">
    <location>
        <begin position="418"/>
        <end position="450"/>
    </location>
</feature>
<dbReference type="Pfam" id="PF00400">
    <property type="entry name" value="WD40"/>
    <property type="match status" value="1"/>
</dbReference>
<dbReference type="OrthoDB" id="567898at2"/>
<evidence type="ECO:0000313" key="3">
    <source>
        <dbReference type="EMBL" id="CUS35960.1"/>
    </source>
</evidence>
<dbReference type="InterPro" id="IPR011044">
    <property type="entry name" value="Quino_amine_DH_bsu"/>
</dbReference>
<evidence type="ECO:0000256" key="1">
    <source>
        <dbReference type="PROSITE-ProRule" id="PRU00221"/>
    </source>
</evidence>
<dbReference type="PANTHER" id="PTHR19879">
    <property type="entry name" value="TRANSCRIPTION INITIATION FACTOR TFIID"/>
    <property type="match status" value="1"/>
</dbReference>
<dbReference type="PROSITE" id="PS50294">
    <property type="entry name" value="WD_REPEATS_REGION"/>
    <property type="match status" value="1"/>
</dbReference>
<dbReference type="SMART" id="SM00320">
    <property type="entry name" value="WD40"/>
    <property type="match status" value="5"/>
</dbReference>
<accession>A0A0S4LHA6</accession>
<dbReference type="InterPro" id="IPR001680">
    <property type="entry name" value="WD40_rpt"/>
</dbReference>
<dbReference type="RefSeq" id="WP_141654315.1">
    <property type="nucleotide sequence ID" value="NZ_CZQA01000008.1"/>
</dbReference>
<name>A0A0S4LHA6_9BACT</name>
<dbReference type="SUPFAM" id="SSF50998">
    <property type="entry name" value="Quinoprotein alcohol dehydrogenase-like"/>
    <property type="match status" value="1"/>
</dbReference>
<dbReference type="EMBL" id="CZQA01000008">
    <property type="protein sequence ID" value="CUS35960.1"/>
    <property type="molecule type" value="Genomic_DNA"/>
</dbReference>